<dbReference type="Proteomes" id="UP000214355">
    <property type="component" value="Chromosome I"/>
</dbReference>
<reference evidence="3" key="1">
    <citation type="submission" date="2016-10" db="EMBL/GenBank/DDBJ databases">
        <authorList>
            <person name="Varghese N."/>
            <person name="Submissions S."/>
        </authorList>
    </citation>
    <scope>NUCLEOTIDE SEQUENCE [LARGE SCALE GENOMIC DNA]</scope>
    <source>
        <strain evidence="3">DSM 10002</strain>
    </source>
</reference>
<evidence type="ECO:0000313" key="3">
    <source>
        <dbReference type="Proteomes" id="UP000214355"/>
    </source>
</evidence>
<feature type="transmembrane region" description="Helical" evidence="1">
    <location>
        <begin position="63"/>
        <end position="79"/>
    </location>
</feature>
<keyword evidence="1" id="KW-0472">Membrane</keyword>
<protein>
    <recommendedName>
        <fullName evidence="4">DUF2871 domain-containing protein</fullName>
    </recommendedName>
</protein>
<dbReference type="InterPro" id="IPR021299">
    <property type="entry name" value="DUF2871"/>
</dbReference>
<feature type="transmembrane region" description="Helical" evidence="1">
    <location>
        <begin position="127"/>
        <end position="147"/>
    </location>
</feature>
<dbReference type="AlphaFoldDB" id="A0A1H2LPI2"/>
<evidence type="ECO:0000256" key="1">
    <source>
        <dbReference type="SAM" id="Phobius"/>
    </source>
</evidence>
<dbReference type="EMBL" id="LT629804">
    <property type="protein sequence ID" value="SDU82764.1"/>
    <property type="molecule type" value="Genomic_DNA"/>
</dbReference>
<evidence type="ECO:0000313" key="2">
    <source>
        <dbReference type="EMBL" id="SDU82764.1"/>
    </source>
</evidence>
<proteinExistence type="predicted"/>
<organism evidence="2 3">
    <name type="scientific">Arcanobacterium phocae</name>
    <dbReference type="NCBI Taxonomy" id="131112"/>
    <lineage>
        <taxon>Bacteria</taxon>
        <taxon>Bacillati</taxon>
        <taxon>Actinomycetota</taxon>
        <taxon>Actinomycetes</taxon>
        <taxon>Actinomycetales</taxon>
        <taxon>Actinomycetaceae</taxon>
        <taxon>Arcanobacterium</taxon>
    </lineage>
</organism>
<evidence type="ECO:0008006" key="4">
    <source>
        <dbReference type="Google" id="ProtNLM"/>
    </source>
</evidence>
<dbReference type="Pfam" id="PF11070">
    <property type="entry name" value="DUF2871"/>
    <property type="match status" value="1"/>
</dbReference>
<keyword evidence="3" id="KW-1185">Reference proteome</keyword>
<accession>A0A1H2LPI2</accession>
<keyword evidence="1" id="KW-0812">Transmembrane</keyword>
<name>A0A1H2LPI2_9ACTO</name>
<gene>
    <name evidence="2" type="ORF">SAMN04489737_1797</name>
</gene>
<dbReference type="STRING" id="131112.SAMN04489737_1797"/>
<feature type="transmembrane region" description="Helical" evidence="1">
    <location>
        <begin position="25"/>
        <end position="43"/>
    </location>
</feature>
<keyword evidence="1" id="KW-1133">Transmembrane helix</keyword>
<sequence>MCATGSILSVAKAFLVGYTLFMRKLFIASVTYLVIGLASGVFYREFTRAYSFDGPTSLSTIHTHTLVLGTIFFLVLLALDKHFELSERKQFSGWFWLYNIGLTWTVAALSVRGIVEITAGCDAWSPAFSGISGIGHILLAISWVWLFRIIYLSIRGDAGYSGSLHYR</sequence>
<feature type="transmembrane region" description="Helical" evidence="1">
    <location>
        <begin position="91"/>
        <end position="115"/>
    </location>
</feature>